<name>A0A557S3I0_9RHOO</name>
<dbReference type="Proteomes" id="UP000318349">
    <property type="component" value="Unassembled WGS sequence"/>
</dbReference>
<keyword evidence="2" id="KW-1133">Transmembrane helix</keyword>
<feature type="transmembrane region" description="Helical" evidence="2">
    <location>
        <begin position="299"/>
        <end position="317"/>
    </location>
</feature>
<organism evidence="3 4">
    <name type="scientific">Denitromonas halophila</name>
    <dbReference type="NCBI Taxonomy" id="1629404"/>
    <lineage>
        <taxon>Bacteria</taxon>
        <taxon>Pseudomonadati</taxon>
        <taxon>Pseudomonadota</taxon>
        <taxon>Betaproteobacteria</taxon>
        <taxon>Rhodocyclales</taxon>
        <taxon>Zoogloeaceae</taxon>
        <taxon>Denitromonas</taxon>
    </lineage>
</organism>
<dbReference type="EMBL" id="VMNI01000022">
    <property type="protein sequence ID" value="TVO71969.1"/>
    <property type="molecule type" value="Genomic_DNA"/>
</dbReference>
<feature type="transmembrane region" description="Helical" evidence="2">
    <location>
        <begin position="266"/>
        <end position="287"/>
    </location>
</feature>
<evidence type="ECO:0000256" key="2">
    <source>
        <dbReference type="SAM" id="Phobius"/>
    </source>
</evidence>
<feature type="coiled-coil region" evidence="1">
    <location>
        <begin position="129"/>
        <end position="163"/>
    </location>
</feature>
<comment type="caution">
    <text evidence="3">The sequence shown here is derived from an EMBL/GenBank/DDBJ whole genome shotgun (WGS) entry which is preliminary data.</text>
</comment>
<keyword evidence="2" id="KW-0812">Transmembrane</keyword>
<proteinExistence type="predicted"/>
<protein>
    <submittedName>
        <fullName evidence="3">Uncharacterized protein</fullName>
    </submittedName>
</protein>
<keyword evidence="2" id="KW-0472">Membrane</keyword>
<sequence length="395" mass="44457">MAVVQDESLDEGATEDAIEDIARLRKVILYLQGIYENIDPEVTPFSHLPTIQNSAQNLINEINAYIGNKNPGHLTNANNHADSLLLQFQQTPASIYAASAESIKDTVTAYSETIGTYISKYRVETEQSVADLASRIKNLNDVINEFETKLIELRSQIGTVEQTIQKQTTEFNTQYQASEKTRSDKFDKELDDYSKQSENNIEKYSHKADEEFKNLFTKSGKIIEVLTKLQDDASKVYGVTINTLQAGAYSSYANDEGKVANKYRSYASILMLIGVSFLVFPELRLIIGNGDYTFDWLKVVGRIPLSLVVFVPAFYFAKESGKHRTNETSNRRRQHILTTLDPYIELMDPENAETLRVHVAKTVFSESLPSSEHKDNETGNILSQLANLAKQIKGN</sequence>
<dbReference type="Gene3D" id="1.20.1170.10">
    <property type="match status" value="1"/>
</dbReference>
<dbReference type="AlphaFoldDB" id="A0A557S3I0"/>
<reference evidence="3 4" key="1">
    <citation type="submission" date="2019-07" db="EMBL/GenBank/DDBJ databases">
        <title>The pathways for chlorine oxyanion respiration interact through the shared metabolite chlorate.</title>
        <authorList>
            <person name="Barnum T.P."/>
            <person name="Cheng Y."/>
            <person name="Hill K.A."/>
            <person name="Lucas L.N."/>
            <person name="Carlson H.K."/>
            <person name="Coates J.D."/>
        </authorList>
    </citation>
    <scope>NUCLEOTIDE SEQUENCE [LARGE SCALE GENOMIC DNA]</scope>
    <source>
        <strain evidence="3 4">SFB-1</strain>
    </source>
</reference>
<accession>A0A557S3I0</accession>
<evidence type="ECO:0000256" key="1">
    <source>
        <dbReference type="SAM" id="Coils"/>
    </source>
</evidence>
<evidence type="ECO:0000313" key="3">
    <source>
        <dbReference type="EMBL" id="TVO71969.1"/>
    </source>
</evidence>
<evidence type="ECO:0000313" key="4">
    <source>
        <dbReference type="Proteomes" id="UP000318349"/>
    </source>
</evidence>
<keyword evidence="1" id="KW-0175">Coiled coil</keyword>
<gene>
    <name evidence="3" type="ORF">FHP89_19110</name>
</gene>